<sequence>MTFRNARLLTLSVLLALASMSFFMLPSYSAIHSNEQEQGASVPNWTKRKISSASVGRSASLSHKSDIFLKTGKAAIKFDAGMLPKASNGLPGPRVGASKRRKQNRLVRGTHLSLAEMNGWPPMDELIGRDGKVAAHEDISWLLDFSIIGFAKTGTTSMLRHLAQITHMPPSETCDLSDSGAAKLVKDLYADRNKRLEVAERHGEEFEEQLRGIKCPQDISSDAAMQNYAKYFPNTKLVVGVRHPVLWFESLYNFRVSNVPWKKMLHTNLLTRGCTFGSQGVCAQRASFADFLSQLGKTRLDTPKELDLLSMGLNPVKSSVGKVFLYDLSQLSESEDGRIQSTRFREDLKAFLGLTVDIPPFPVIDTSGRFDFLEPIKQQTDANKIDICDNEHARIHQVLMEKARTSSVWIRDYFLESSDVIVSNRSHFLELIERWNEDPCVERRNTK</sequence>
<dbReference type="InterPro" id="IPR040632">
    <property type="entry name" value="Sulfotransfer_4"/>
</dbReference>
<evidence type="ECO:0008006" key="5">
    <source>
        <dbReference type="Google" id="ProtNLM"/>
    </source>
</evidence>
<dbReference type="InterPro" id="IPR050838">
    <property type="entry name" value="Ketopantoate_reductase"/>
</dbReference>
<keyword evidence="2" id="KW-0560">Oxidoreductase</keyword>
<organism evidence="3 4">
    <name type="scientific">Cyclotella atomus</name>
    <dbReference type="NCBI Taxonomy" id="382360"/>
    <lineage>
        <taxon>Eukaryota</taxon>
        <taxon>Sar</taxon>
        <taxon>Stramenopiles</taxon>
        <taxon>Ochrophyta</taxon>
        <taxon>Bacillariophyta</taxon>
        <taxon>Coscinodiscophyceae</taxon>
        <taxon>Thalassiosirophycidae</taxon>
        <taxon>Stephanodiscales</taxon>
        <taxon>Stephanodiscaceae</taxon>
        <taxon>Cyclotella</taxon>
    </lineage>
</organism>
<protein>
    <recommendedName>
        <fullName evidence="5">Sulfotransferase domain-containing protein</fullName>
    </recommendedName>
</protein>
<evidence type="ECO:0000313" key="4">
    <source>
        <dbReference type="Proteomes" id="UP001530400"/>
    </source>
</evidence>
<dbReference type="EMBL" id="JALLPJ020001322">
    <property type="protein sequence ID" value="KAL3769934.1"/>
    <property type="molecule type" value="Genomic_DNA"/>
</dbReference>
<keyword evidence="1" id="KW-0521">NADP</keyword>
<gene>
    <name evidence="3" type="ORF">ACHAWO_001882</name>
</gene>
<dbReference type="GO" id="GO:0016491">
    <property type="term" value="F:oxidoreductase activity"/>
    <property type="evidence" value="ECO:0007669"/>
    <property type="project" value="UniProtKB-KW"/>
</dbReference>
<dbReference type="PANTHER" id="PTHR43765:SF2">
    <property type="entry name" value="2-DEHYDROPANTOATE 2-REDUCTASE"/>
    <property type="match status" value="1"/>
</dbReference>
<dbReference type="AlphaFoldDB" id="A0ABD3N2S8"/>
<evidence type="ECO:0000256" key="1">
    <source>
        <dbReference type="ARBA" id="ARBA00022857"/>
    </source>
</evidence>
<dbReference type="Gene3D" id="3.40.50.300">
    <property type="entry name" value="P-loop containing nucleotide triphosphate hydrolases"/>
    <property type="match status" value="1"/>
</dbReference>
<reference evidence="3 4" key="1">
    <citation type="submission" date="2024-10" db="EMBL/GenBank/DDBJ databases">
        <title>Updated reference genomes for cyclostephanoid diatoms.</title>
        <authorList>
            <person name="Roberts W.R."/>
            <person name="Alverson A.J."/>
        </authorList>
    </citation>
    <scope>NUCLEOTIDE SEQUENCE [LARGE SCALE GENOMIC DNA]</scope>
    <source>
        <strain evidence="3 4">AJA010-31</strain>
    </source>
</reference>
<evidence type="ECO:0000256" key="2">
    <source>
        <dbReference type="ARBA" id="ARBA00023002"/>
    </source>
</evidence>
<name>A0ABD3N2S8_9STRA</name>
<dbReference type="Proteomes" id="UP001530400">
    <property type="component" value="Unassembled WGS sequence"/>
</dbReference>
<comment type="caution">
    <text evidence="3">The sequence shown here is derived from an EMBL/GenBank/DDBJ whole genome shotgun (WGS) entry which is preliminary data.</text>
</comment>
<dbReference type="SUPFAM" id="SSF52540">
    <property type="entry name" value="P-loop containing nucleoside triphosphate hydrolases"/>
    <property type="match status" value="1"/>
</dbReference>
<proteinExistence type="predicted"/>
<dbReference type="PANTHER" id="PTHR43765">
    <property type="entry name" value="2-DEHYDROPANTOATE 2-REDUCTASE-RELATED"/>
    <property type="match status" value="1"/>
</dbReference>
<dbReference type="Pfam" id="PF17784">
    <property type="entry name" value="Sulfotransfer_4"/>
    <property type="match status" value="1"/>
</dbReference>
<keyword evidence="4" id="KW-1185">Reference proteome</keyword>
<evidence type="ECO:0000313" key="3">
    <source>
        <dbReference type="EMBL" id="KAL3769934.1"/>
    </source>
</evidence>
<accession>A0ABD3N2S8</accession>
<dbReference type="InterPro" id="IPR027417">
    <property type="entry name" value="P-loop_NTPase"/>
</dbReference>